<accession>A0AAV9C6N7</accession>
<comment type="similarity">
    <text evidence="2">Belongs to the RIX1/PELP1 family.</text>
</comment>
<dbReference type="Pfam" id="PF08167">
    <property type="entry name" value="RIX1"/>
    <property type="match status" value="1"/>
</dbReference>
<proteinExistence type="inferred from homology"/>
<dbReference type="EMBL" id="JAUJYO010000021">
    <property type="protein sequence ID" value="KAK1284561.1"/>
    <property type="molecule type" value="Genomic_DNA"/>
</dbReference>
<evidence type="ECO:0000256" key="3">
    <source>
        <dbReference type="ARBA" id="ARBA00023242"/>
    </source>
</evidence>
<feature type="domain" description="Pre-rRNA-processing protein RIX1 N-terminal" evidence="5">
    <location>
        <begin position="23"/>
        <end position="222"/>
    </location>
</feature>
<dbReference type="PANTHER" id="PTHR34105:SF1">
    <property type="entry name" value="PROLINE-, GLUTAMIC ACID- AND LEUCINE-RICH PROTEIN 1"/>
    <property type="match status" value="1"/>
</dbReference>
<dbReference type="InterPro" id="IPR011989">
    <property type="entry name" value="ARM-like"/>
</dbReference>
<keyword evidence="7" id="KW-1185">Reference proteome</keyword>
<evidence type="ECO:0000256" key="4">
    <source>
        <dbReference type="SAM" id="MobiDB-lite"/>
    </source>
</evidence>
<dbReference type="Gene3D" id="1.25.10.10">
    <property type="entry name" value="Leucine-rich Repeat Variant"/>
    <property type="match status" value="1"/>
</dbReference>
<organism evidence="6 7">
    <name type="scientific">Acorus calamus</name>
    <name type="common">Sweet flag</name>
    <dbReference type="NCBI Taxonomy" id="4465"/>
    <lineage>
        <taxon>Eukaryota</taxon>
        <taxon>Viridiplantae</taxon>
        <taxon>Streptophyta</taxon>
        <taxon>Embryophyta</taxon>
        <taxon>Tracheophyta</taxon>
        <taxon>Spermatophyta</taxon>
        <taxon>Magnoliopsida</taxon>
        <taxon>Liliopsida</taxon>
        <taxon>Acoraceae</taxon>
        <taxon>Acorus</taxon>
    </lineage>
</organism>
<dbReference type="SUPFAM" id="SSF48371">
    <property type="entry name" value="ARM repeat"/>
    <property type="match status" value="1"/>
</dbReference>
<dbReference type="GO" id="GO:0006364">
    <property type="term" value="P:rRNA processing"/>
    <property type="evidence" value="ECO:0007669"/>
    <property type="project" value="TreeGrafter"/>
</dbReference>
<evidence type="ECO:0000259" key="5">
    <source>
        <dbReference type="Pfam" id="PF08167"/>
    </source>
</evidence>
<comment type="subcellular location">
    <subcellularLocation>
        <location evidence="1">Nucleus</location>
    </subcellularLocation>
</comment>
<name>A0AAV9C6N7_ACOCL</name>
<comment type="caution">
    <text evidence="6">The sequence shown here is derived from an EMBL/GenBank/DDBJ whole genome shotgun (WGS) entry which is preliminary data.</text>
</comment>
<reference evidence="6" key="2">
    <citation type="submission" date="2023-06" db="EMBL/GenBank/DDBJ databases">
        <authorList>
            <person name="Ma L."/>
            <person name="Liu K.-W."/>
            <person name="Li Z."/>
            <person name="Hsiao Y.-Y."/>
            <person name="Qi Y."/>
            <person name="Fu T."/>
            <person name="Tang G."/>
            <person name="Zhang D."/>
            <person name="Sun W.-H."/>
            <person name="Liu D.-K."/>
            <person name="Li Y."/>
            <person name="Chen G.-Z."/>
            <person name="Liu X.-D."/>
            <person name="Liao X.-Y."/>
            <person name="Jiang Y.-T."/>
            <person name="Yu X."/>
            <person name="Hao Y."/>
            <person name="Huang J."/>
            <person name="Zhao X.-W."/>
            <person name="Ke S."/>
            <person name="Chen Y.-Y."/>
            <person name="Wu W.-L."/>
            <person name="Hsu J.-L."/>
            <person name="Lin Y.-F."/>
            <person name="Huang M.-D."/>
            <person name="Li C.-Y."/>
            <person name="Huang L."/>
            <person name="Wang Z.-W."/>
            <person name="Zhao X."/>
            <person name="Zhong W.-Y."/>
            <person name="Peng D.-H."/>
            <person name="Ahmad S."/>
            <person name="Lan S."/>
            <person name="Zhang J.-S."/>
            <person name="Tsai W.-C."/>
            <person name="Van De Peer Y."/>
            <person name="Liu Z.-J."/>
        </authorList>
    </citation>
    <scope>NUCLEOTIDE SEQUENCE</scope>
    <source>
        <strain evidence="6">CP</strain>
        <tissue evidence="6">Leaves</tissue>
    </source>
</reference>
<dbReference type="InterPro" id="IPR012583">
    <property type="entry name" value="RIX1_N"/>
</dbReference>
<evidence type="ECO:0000313" key="7">
    <source>
        <dbReference type="Proteomes" id="UP001180020"/>
    </source>
</evidence>
<gene>
    <name evidence="6" type="ORF">QJS10_CPB21g00679</name>
</gene>
<evidence type="ECO:0000313" key="6">
    <source>
        <dbReference type="EMBL" id="KAK1284561.1"/>
    </source>
</evidence>
<dbReference type="GO" id="GO:0005634">
    <property type="term" value="C:nucleus"/>
    <property type="evidence" value="ECO:0007669"/>
    <property type="project" value="UniProtKB-SubCell"/>
</dbReference>
<keyword evidence="3" id="KW-0539">Nucleus</keyword>
<feature type="region of interest" description="Disordered" evidence="4">
    <location>
        <begin position="692"/>
        <end position="714"/>
    </location>
</feature>
<dbReference type="AlphaFoldDB" id="A0AAV9C6N7"/>
<evidence type="ECO:0000256" key="2">
    <source>
        <dbReference type="ARBA" id="ARBA00010511"/>
    </source>
</evidence>
<dbReference type="InterPro" id="IPR016024">
    <property type="entry name" value="ARM-type_fold"/>
</dbReference>
<feature type="region of interest" description="Disordered" evidence="4">
    <location>
        <begin position="798"/>
        <end position="849"/>
    </location>
</feature>
<dbReference type="PANTHER" id="PTHR34105">
    <property type="entry name" value="PROLINE-, GLUTAMIC ACID- AND LEUCINE-RICH PROTEIN 1"/>
    <property type="match status" value="1"/>
</dbReference>
<protein>
    <recommendedName>
        <fullName evidence="5">Pre-rRNA-processing protein RIX1 N-terminal domain-containing protein</fullName>
    </recommendedName>
</protein>
<dbReference type="Proteomes" id="UP001180020">
    <property type="component" value="Unassembled WGS sequence"/>
</dbReference>
<sequence length="849" mass="93067">MAGPDFFANMNDRRLKPRLLRSIVRDRLPEENRPFPAPSELSHIVSSIKNHGLLSESVHGPVDPKTMEGWKSAVDEWVDRLVSLVSGDMPDKCWAGICLLGLTCQECSSDRFQASYLVWFQKLLSKIQPPSDSHFVKVSSCAALSDLFTRLFGFPNVKKEATSLSGKAVHPVLQLLSDDSVEVVEGAVDLLCTLVTLFPSSMHRHFDIAETAIVSKFMSGRCSMKMSEKFAKCIALLPKARGDNESWSLLMQRILISINVHLNESFELFEEETRHTEAMRLLVPSGKDPPPPLGELSLSDGTSDQVIKRFRQLLVPRISVLMQCCCAMLANSYPVQVTVPTRALLALVWRVLSVDGSLHASMSPFITSLHQELICSELPILHLETLDLLTAIIKGARRQLLPHAAGVARFLMEYFTRAALPDLRIKIYSIMRILLSSMGVGMALYIAQPVVNNAFADLGYIAHGNGSVSCIAYSSKASFELQQSSNKKRKHSIESAKESPNTACQEIEALSSKPTAPMSVQLAALEALEDLVTVGGAFGSESWRSDVDLLLVTVATNASHAGWSHGEKFLKMVDEQSITRADFQLAAFKALLASLLSPAHVRPPYLSQGLELFQRGKQETGTKLAEFCAHATMALEVLIHPRALPLSDIPANDNHKFPDSINSSDQMPKTPFLKDGMGLDDKQLYNSWLGFEETKDDTRNPDKPTEDSKDAGEVIHKDSEAEMTNSKVLGGAIGGTEEPKNTVDVDMRGEDEDQSMVDVQPSESRLCGVNGGIVACDNNAVVSASNLSGDVLEPRQDAASVVTVPDESRRPNSPILDKGKELGFQYDSDTPSMNSLPEIKDIYSSDSDE</sequence>
<evidence type="ECO:0000256" key="1">
    <source>
        <dbReference type="ARBA" id="ARBA00004123"/>
    </source>
</evidence>
<reference evidence="6" key="1">
    <citation type="journal article" date="2023" name="Nat. Commun.">
        <title>Diploid and tetraploid genomes of Acorus and the evolution of monocots.</title>
        <authorList>
            <person name="Ma L."/>
            <person name="Liu K.W."/>
            <person name="Li Z."/>
            <person name="Hsiao Y.Y."/>
            <person name="Qi Y."/>
            <person name="Fu T."/>
            <person name="Tang G.D."/>
            <person name="Zhang D."/>
            <person name="Sun W.H."/>
            <person name="Liu D.K."/>
            <person name="Li Y."/>
            <person name="Chen G.Z."/>
            <person name="Liu X.D."/>
            <person name="Liao X.Y."/>
            <person name="Jiang Y.T."/>
            <person name="Yu X."/>
            <person name="Hao Y."/>
            <person name="Huang J."/>
            <person name="Zhao X.W."/>
            <person name="Ke S."/>
            <person name="Chen Y.Y."/>
            <person name="Wu W.L."/>
            <person name="Hsu J.L."/>
            <person name="Lin Y.F."/>
            <person name="Huang M.D."/>
            <person name="Li C.Y."/>
            <person name="Huang L."/>
            <person name="Wang Z.W."/>
            <person name="Zhao X."/>
            <person name="Zhong W.Y."/>
            <person name="Peng D.H."/>
            <person name="Ahmad S."/>
            <person name="Lan S."/>
            <person name="Zhang J.S."/>
            <person name="Tsai W.C."/>
            <person name="Van de Peer Y."/>
            <person name="Liu Z.J."/>
        </authorList>
    </citation>
    <scope>NUCLEOTIDE SEQUENCE</scope>
    <source>
        <strain evidence="6">CP</strain>
    </source>
</reference>